<accession>A0A9P6RPM5</accession>
<comment type="caution">
    <text evidence="2">The sequence shown here is derived from an EMBL/GenBank/DDBJ whole genome shotgun (WGS) entry which is preliminary data.</text>
</comment>
<keyword evidence="1" id="KW-0175">Coiled coil</keyword>
<reference evidence="2" key="1">
    <citation type="journal article" date="2020" name="Fungal Divers.">
        <title>Resolving the Mortierellaceae phylogeny through synthesis of multi-gene phylogenetics and phylogenomics.</title>
        <authorList>
            <person name="Vandepol N."/>
            <person name="Liber J."/>
            <person name="Desiro A."/>
            <person name="Na H."/>
            <person name="Kennedy M."/>
            <person name="Barry K."/>
            <person name="Grigoriev I.V."/>
            <person name="Miller A.N."/>
            <person name="O'Donnell K."/>
            <person name="Stajich J.E."/>
            <person name="Bonito G."/>
        </authorList>
    </citation>
    <scope>NUCLEOTIDE SEQUENCE</scope>
    <source>
        <strain evidence="2">REB-010B</strain>
    </source>
</reference>
<name>A0A9P6RPM5_9FUNG</name>
<dbReference type="Proteomes" id="UP000738325">
    <property type="component" value="Unassembled WGS sequence"/>
</dbReference>
<gene>
    <name evidence="2" type="ORF">BGZ99_003518</name>
</gene>
<feature type="coiled-coil region" evidence="1">
    <location>
        <begin position="89"/>
        <end position="116"/>
    </location>
</feature>
<protein>
    <submittedName>
        <fullName evidence="2">Uncharacterized protein</fullName>
    </submittedName>
</protein>
<dbReference type="OrthoDB" id="2383224at2759"/>
<dbReference type="EMBL" id="JAAAIP010000221">
    <property type="protein sequence ID" value="KAG0322097.1"/>
    <property type="molecule type" value="Genomic_DNA"/>
</dbReference>
<dbReference type="AlphaFoldDB" id="A0A9P6RPM5"/>
<evidence type="ECO:0000256" key="1">
    <source>
        <dbReference type="SAM" id="Coils"/>
    </source>
</evidence>
<evidence type="ECO:0000313" key="3">
    <source>
        <dbReference type="Proteomes" id="UP000738325"/>
    </source>
</evidence>
<sequence>MTAAPVPLPSLNDIVSDLGVLRSASISLSQPPDGFHPLGKDTIKGEPLLSSLEKLEKFKASTEKSQREEGVVENGFEVAADFLKMQQQLSISKQEMNTLHERMTGLEKELNEVRQLIAFNPIQ</sequence>
<evidence type="ECO:0000313" key="2">
    <source>
        <dbReference type="EMBL" id="KAG0322097.1"/>
    </source>
</evidence>
<proteinExistence type="predicted"/>
<organism evidence="2 3">
    <name type="scientific">Dissophora globulifera</name>
    <dbReference type="NCBI Taxonomy" id="979702"/>
    <lineage>
        <taxon>Eukaryota</taxon>
        <taxon>Fungi</taxon>
        <taxon>Fungi incertae sedis</taxon>
        <taxon>Mucoromycota</taxon>
        <taxon>Mortierellomycotina</taxon>
        <taxon>Mortierellomycetes</taxon>
        <taxon>Mortierellales</taxon>
        <taxon>Mortierellaceae</taxon>
        <taxon>Dissophora</taxon>
    </lineage>
</organism>
<keyword evidence="3" id="KW-1185">Reference proteome</keyword>